<accession>A0AA42B9K7</accession>
<sequence length="99" mass="10844">MPALLVNFRLSKPTTDPDYAKIIGVIKQYSYSMLGEGAVAIATNESPAMVFTKFKPYLGERDILLITSLNKPHYGLHKPSVIQWIEENASSSTATGNGE</sequence>
<keyword evidence="2" id="KW-1185">Reference proteome</keyword>
<protein>
    <submittedName>
        <fullName evidence="1">Uncharacterized protein</fullName>
    </submittedName>
</protein>
<evidence type="ECO:0000313" key="1">
    <source>
        <dbReference type="EMBL" id="MCM2681176.1"/>
    </source>
</evidence>
<dbReference type="Proteomes" id="UP001165393">
    <property type="component" value="Unassembled WGS sequence"/>
</dbReference>
<evidence type="ECO:0000313" key="2">
    <source>
        <dbReference type="Proteomes" id="UP001165393"/>
    </source>
</evidence>
<name>A0AA42B9K7_9GAMM</name>
<proteinExistence type="predicted"/>
<dbReference type="EMBL" id="JAMQGP010000009">
    <property type="protein sequence ID" value="MCM2681176.1"/>
    <property type="molecule type" value="Genomic_DNA"/>
</dbReference>
<dbReference type="RefSeq" id="WP_251262660.1">
    <property type="nucleotide sequence ID" value="NZ_JAMQGP010000009.1"/>
</dbReference>
<dbReference type="AlphaFoldDB" id="A0AA42B9K7"/>
<gene>
    <name evidence="1" type="ORF">NAF29_16130</name>
</gene>
<reference evidence="1 2" key="1">
    <citation type="journal article" date="2013" name="Antonie Van Leeuwenhoek">
        <title>Echinimonas agarilytica gen. nov., sp. nov., a new gammaproteobacterium isolated from the sea urchin Strongylocentrotus intermedius.</title>
        <authorList>
            <person name="Nedashkovskaya O.I."/>
            <person name="Stenkova A.M."/>
            <person name="Zhukova N.V."/>
            <person name="Van Trappen S."/>
            <person name="Lee J.S."/>
            <person name="Kim S.B."/>
        </authorList>
    </citation>
    <scope>NUCLEOTIDE SEQUENCE [LARGE SCALE GENOMIC DNA]</scope>
    <source>
        <strain evidence="1 2">KMM 6351</strain>
    </source>
</reference>
<comment type="caution">
    <text evidence="1">The sequence shown here is derived from an EMBL/GenBank/DDBJ whole genome shotgun (WGS) entry which is preliminary data.</text>
</comment>
<organism evidence="1 2">
    <name type="scientific">Echinimonas agarilytica</name>
    <dbReference type="NCBI Taxonomy" id="1215918"/>
    <lineage>
        <taxon>Bacteria</taxon>
        <taxon>Pseudomonadati</taxon>
        <taxon>Pseudomonadota</taxon>
        <taxon>Gammaproteobacteria</taxon>
        <taxon>Alteromonadales</taxon>
        <taxon>Echinimonadaceae</taxon>
        <taxon>Echinimonas</taxon>
    </lineage>
</organism>